<feature type="transmembrane region" description="Helical" evidence="6">
    <location>
        <begin position="12"/>
        <end position="36"/>
    </location>
</feature>
<feature type="transmembrane region" description="Helical" evidence="6">
    <location>
        <begin position="225"/>
        <end position="243"/>
    </location>
</feature>
<evidence type="ECO:0000256" key="2">
    <source>
        <dbReference type="ARBA" id="ARBA00022475"/>
    </source>
</evidence>
<feature type="transmembrane region" description="Helical" evidence="6">
    <location>
        <begin position="406"/>
        <end position="425"/>
    </location>
</feature>
<evidence type="ECO:0000313" key="8">
    <source>
        <dbReference type="Proteomes" id="UP001379949"/>
    </source>
</evidence>
<dbReference type="InterPro" id="IPR002293">
    <property type="entry name" value="AA/rel_permease1"/>
</dbReference>
<keyword evidence="8" id="KW-1185">Reference proteome</keyword>
<proteinExistence type="predicted"/>
<keyword evidence="4 6" id="KW-1133">Transmembrane helix</keyword>
<feature type="transmembrane region" description="Helical" evidence="6">
    <location>
        <begin position="263"/>
        <end position="283"/>
    </location>
</feature>
<feature type="transmembrane region" description="Helical" evidence="6">
    <location>
        <begin position="324"/>
        <end position="342"/>
    </location>
</feature>
<protein>
    <submittedName>
        <fullName evidence="7">APC family permease</fullName>
    </submittedName>
</protein>
<dbReference type="EMBL" id="JBAKAR010000003">
    <property type="protein sequence ID" value="MEL0612636.1"/>
    <property type="molecule type" value="Genomic_DNA"/>
</dbReference>
<comment type="subcellular location">
    <subcellularLocation>
        <location evidence="1">Cell membrane</location>
        <topology evidence="1">Multi-pass membrane protein</topology>
    </subcellularLocation>
</comment>
<evidence type="ECO:0000256" key="4">
    <source>
        <dbReference type="ARBA" id="ARBA00022989"/>
    </source>
</evidence>
<dbReference type="PANTHER" id="PTHR42770">
    <property type="entry name" value="AMINO ACID TRANSPORTER-RELATED"/>
    <property type="match status" value="1"/>
</dbReference>
<evidence type="ECO:0000256" key="6">
    <source>
        <dbReference type="SAM" id="Phobius"/>
    </source>
</evidence>
<feature type="transmembrane region" description="Helical" evidence="6">
    <location>
        <begin position="381"/>
        <end position="400"/>
    </location>
</feature>
<accession>A0ABU9G2C0</accession>
<keyword evidence="2" id="KW-1003">Cell membrane</keyword>
<evidence type="ECO:0000313" key="7">
    <source>
        <dbReference type="EMBL" id="MEL0612636.1"/>
    </source>
</evidence>
<feature type="transmembrane region" description="Helical" evidence="6">
    <location>
        <begin position="348"/>
        <end position="369"/>
    </location>
</feature>
<dbReference type="PIRSF" id="PIRSF006060">
    <property type="entry name" value="AA_transporter"/>
    <property type="match status" value="1"/>
</dbReference>
<organism evidence="7 8">
    <name type="scientific">Marinomonas arenicola</name>
    <dbReference type="NCBI Taxonomy" id="569601"/>
    <lineage>
        <taxon>Bacteria</taxon>
        <taxon>Pseudomonadati</taxon>
        <taxon>Pseudomonadota</taxon>
        <taxon>Gammaproteobacteria</taxon>
        <taxon>Oceanospirillales</taxon>
        <taxon>Oceanospirillaceae</taxon>
        <taxon>Marinomonas</taxon>
    </lineage>
</organism>
<dbReference type="Gene3D" id="1.20.1740.10">
    <property type="entry name" value="Amino acid/polyamine transporter I"/>
    <property type="match status" value="1"/>
</dbReference>
<evidence type="ECO:0000256" key="3">
    <source>
        <dbReference type="ARBA" id="ARBA00022692"/>
    </source>
</evidence>
<dbReference type="PANTHER" id="PTHR42770:SF8">
    <property type="entry name" value="PUTRESCINE IMPORTER PUUP"/>
    <property type="match status" value="1"/>
</dbReference>
<dbReference type="Proteomes" id="UP001379949">
    <property type="component" value="Unassembled WGS sequence"/>
</dbReference>
<evidence type="ECO:0000256" key="1">
    <source>
        <dbReference type="ARBA" id="ARBA00004651"/>
    </source>
</evidence>
<feature type="transmembrane region" description="Helical" evidence="6">
    <location>
        <begin position="148"/>
        <end position="171"/>
    </location>
</feature>
<feature type="transmembrane region" description="Helical" evidence="6">
    <location>
        <begin position="186"/>
        <end position="205"/>
    </location>
</feature>
<dbReference type="RefSeq" id="WP_341566629.1">
    <property type="nucleotide sequence ID" value="NZ_JBAKAR010000003.1"/>
</dbReference>
<name>A0ABU9G2C0_9GAMM</name>
<feature type="transmembrane region" description="Helical" evidence="6">
    <location>
        <begin position="121"/>
        <end position="141"/>
    </location>
</feature>
<gene>
    <name evidence="7" type="ORF">V6242_05730</name>
</gene>
<comment type="caution">
    <text evidence="7">The sequence shown here is derived from an EMBL/GenBank/DDBJ whole genome shotgun (WGS) entry which is preliminary data.</text>
</comment>
<evidence type="ECO:0000256" key="5">
    <source>
        <dbReference type="ARBA" id="ARBA00023136"/>
    </source>
</evidence>
<sequence>MKENTELKKTLGLSSLILFGLAYMTPMIIFGTYGVIYEASGGQVAPSYIMAMVAMLFTAIAYAVMAKKIPKSGSSYGYVSHVFGEKLGFLVGWVILLDYLFLPMVIWLIGGVYLEAYAPSVPSWFWLVAFIVLTTGLNIIGFDVAKKVNLVLMGLQLAVIIAFCALAMMMVSEPSESLVSAPATPLNINLMFIGAAIACYSFLGFDAVSTMAEETKDPKKNVPKAIIWVTVLGGTIFAGASYIMGTAFPDISVFNTDSAAADMATQVGGIVFSSIFVATLVIAQFTSGVSAQAGASRLIYAMGRDGVLPNSAFGRLHDKFKTPYASIILVGIVGLLALKLDITTSTSFINFGAFLAFIFVNLCAIVSYLRMPQQERTALSLFTHIIAPTLGIACISKLLISLDIHAITLGLCWLAIGIVLMVFLVNRGTKLKLEIE</sequence>
<feature type="transmembrane region" description="Helical" evidence="6">
    <location>
        <begin position="87"/>
        <end position="109"/>
    </location>
</feature>
<keyword evidence="3 6" id="KW-0812">Transmembrane</keyword>
<feature type="transmembrane region" description="Helical" evidence="6">
    <location>
        <begin position="48"/>
        <end position="66"/>
    </location>
</feature>
<keyword evidence="5 6" id="KW-0472">Membrane</keyword>
<dbReference type="Pfam" id="PF13520">
    <property type="entry name" value="AA_permease_2"/>
    <property type="match status" value="1"/>
</dbReference>
<reference evidence="7 8" key="1">
    <citation type="submission" date="2024-02" db="EMBL/GenBank/DDBJ databases">
        <title>Bacteria isolated from the canopy kelp, Nereocystis luetkeana.</title>
        <authorList>
            <person name="Pfister C.A."/>
            <person name="Younker I.T."/>
            <person name="Light S.H."/>
        </authorList>
    </citation>
    <scope>NUCLEOTIDE SEQUENCE [LARGE SCALE GENOMIC DNA]</scope>
    <source>
        <strain evidence="7 8">TI.4.07</strain>
    </source>
</reference>
<dbReference type="InterPro" id="IPR050367">
    <property type="entry name" value="APC_superfamily"/>
</dbReference>